<dbReference type="Proteomes" id="UP000256964">
    <property type="component" value="Unassembled WGS sequence"/>
</dbReference>
<accession>A0A371CQA4</accession>
<dbReference type="AlphaFoldDB" id="A0A371CQA4"/>
<gene>
    <name evidence="2" type="ORF">OH76DRAFT_1422516</name>
</gene>
<feature type="compositionally biased region" description="Basic and acidic residues" evidence="1">
    <location>
        <begin position="374"/>
        <end position="388"/>
    </location>
</feature>
<evidence type="ECO:0008006" key="4">
    <source>
        <dbReference type="Google" id="ProtNLM"/>
    </source>
</evidence>
<dbReference type="EMBL" id="KZ857484">
    <property type="protein sequence ID" value="RDX42470.1"/>
    <property type="molecule type" value="Genomic_DNA"/>
</dbReference>
<keyword evidence="3" id="KW-1185">Reference proteome</keyword>
<name>A0A371CQA4_9APHY</name>
<evidence type="ECO:0000313" key="2">
    <source>
        <dbReference type="EMBL" id="RDX42470.1"/>
    </source>
</evidence>
<evidence type="ECO:0000256" key="1">
    <source>
        <dbReference type="SAM" id="MobiDB-lite"/>
    </source>
</evidence>
<protein>
    <recommendedName>
        <fullName evidence="4">HNH nuclease domain-containing protein</fullName>
    </recommendedName>
</protein>
<reference evidence="2 3" key="1">
    <citation type="journal article" date="2018" name="Biotechnol. Biofuels">
        <title>Integrative visual omics of the white-rot fungus Polyporus brumalis exposes the biotechnological potential of its oxidative enzymes for delignifying raw plant biomass.</title>
        <authorList>
            <person name="Miyauchi S."/>
            <person name="Rancon A."/>
            <person name="Drula E."/>
            <person name="Hage H."/>
            <person name="Chaduli D."/>
            <person name="Favel A."/>
            <person name="Grisel S."/>
            <person name="Henrissat B."/>
            <person name="Herpoel-Gimbert I."/>
            <person name="Ruiz-Duenas F.J."/>
            <person name="Chevret D."/>
            <person name="Hainaut M."/>
            <person name="Lin J."/>
            <person name="Wang M."/>
            <person name="Pangilinan J."/>
            <person name="Lipzen A."/>
            <person name="Lesage-Meessen L."/>
            <person name="Navarro D."/>
            <person name="Riley R."/>
            <person name="Grigoriev I.V."/>
            <person name="Zhou S."/>
            <person name="Raouche S."/>
            <person name="Rosso M.N."/>
        </authorList>
    </citation>
    <scope>NUCLEOTIDE SEQUENCE [LARGE SCALE GENOMIC DNA]</scope>
    <source>
        <strain evidence="2 3">BRFM 1820</strain>
    </source>
</reference>
<dbReference type="OrthoDB" id="2793280at2759"/>
<sequence>MAIRDPLGPPAQREIRLYGIVDILHPGYEERCILLQLPALDPVDTPKGEPQRGGVNLRLALDACRVLTNNCEGFLSESRNGDNPVQVSESADWELLVQSQYYYHLAGHLGSMYKYPVVTAFAAWTLPTSIPEHWARDETAVARSALQERFGRPASAMSTAVKVFDGGCVLTKFLASTQTARYVPKEEQTWLGSMIRPTESGFVFYPINARTRDYLVYSLSNVESDYTDLLHRRPVTMHERTSATLVYARFAYAVILRGAPGWVGNEVPIRDEVKAVAAQLNSSAKQGSSDNAAARALAPSITAASNESVAIYMEGYDQKQWEEGWKERFPNFSQEVEDPPDTWVQSHPDTVRIGRLAAAYKAKNPQIALSSDGSKLHDCDSDPVDSDR</sequence>
<organism evidence="2 3">
    <name type="scientific">Lentinus brumalis</name>
    <dbReference type="NCBI Taxonomy" id="2498619"/>
    <lineage>
        <taxon>Eukaryota</taxon>
        <taxon>Fungi</taxon>
        <taxon>Dikarya</taxon>
        <taxon>Basidiomycota</taxon>
        <taxon>Agaricomycotina</taxon>
        <taxon>Agaricomycetes</taxon>
        <taxon>Polyporales</taxon>
        <taxon>Polyporaceae</taxon>
        <taxon>Lentinus</taxon>
    </lineage>
</organism>
<feature type="region of interest" description="Disordered" evidence="1">
    <location>
        <begin position="369"/>
        <end position="388"/>
    </location>
</feature>
<proteinExistence type="predicted"/>
<evidence type="ECO:0000313" key="3">
    <source>
        <dbReference type="Proteomes" id="UP000256964"/>
    </source>
</evidence>